<dbReference type="InterPro" id="IPR011711">
    <property type="entry name" value="GntR_C"/>
</dbReference>
<keyword evidence="6" id="KW-1185">Reference proteome</keyword>
<dbReference type="Pfam" id="PF00392">
    <property type="entry name" value="GntR"/>
    <property type="match status" value="1"/>
</dbReference>
<dbReference type="RefSeq" id="WP_178933031.1">
    <property type="nucleotide sequence ID" value="NZ_JACBAZ010000004.1"/>
</dbReference>
<dbReference type="PROSITE" id="PS50949">
    <property type="entry name" value="HTH_GNTR"/>
    <property type="match status" value="1"/>
</dbReference>
<proteinExistence type="predicted"/>
<dbReference type="Proteomes" id="UP000557872">
    <property type="component" value="Unassembled WGS sequence"/>
</dbReference>
<name>A0A851GM70_9BACT</name>
<dbReference type="Gene3D" id="1.20.120.530">
    <property type="entry name" value="GntR ligand-binding domain-like"/>
    <property type="match status" value="1"/>
</dbReference>
<evidence type="ECO:0000256" key="1">
    <source>
        <dbReference type="ARBA" id="ARBA00023015"/>
    </source>
</evidence>
<dbReference type="InterPro" id="IPR036388">
    <property type="entry name" value="WH-like_DNA-bd_sf"/>
</dbReference>
<dbReference type="SMART" id="SM00345">
    <property type="entry name" value="HTH_GNTR"/>
    <property type="match status" value="1"/>
</dbReference>
<sequence length="255" mass="28869">MIKKAPHKETPQKRGSDRIVDHFTSRILSGEMSPGDKLPSEGHLCEHFSASRTVVREAMQQLKALGAIDIINGKGSFIAQSRINHFQNSLQLYSSRTDEPKTWLDLIDLRFLIETECVKKLASQTKPKAVASIQAAMEAMIQARHDLRQFANLDIEFHQAIVATSDNHLFKAVWNSIKDMNLRFANVTYQSPSQIETTLDQHRKIYQAIASCRPDDAAICLQNHLNHSRDNLLLWIEQTRINAQNAAKEDDSLPS</sequence>
<evidence type="ECO:0000313" key="6">
    <source>
        <dbReference type="Proteomes" id="UP000557872"/>
    </source>
</evidence>
<dbReference type="GO" id="GO:0003700">
    <property type="term" value="F:DNA-binding transcription factor activity"/>
    <property type="evidence" value="ECO:0007669"/>
    <property type="project" value="InterPro"/>
</dbReference>
<protein>
    <submittedName>
        <fullName evidence="5">FadR family transcriptional regulator</fullName>
    </submittedName>
</protein>
<keyword evidence="2" id="KW-0238">DNA-binding</keyword>
<gene>
    <name evidence="5" type="ORF">HW115_11535</name>
</gene>
<dbReference type="EMBL" id="JACBAZ010000004">
    <property type="protein sequence ID" value="NWK56245.1"/>
    <property type="molecule type" value="Genomic_DNA"/>
</dbReference>
<dbReference type="PANTHER" id="PTHR43537">
    <property type="entry name" value="TRANSCRIPTIONAL REGULATOR, GNTR FAMILY"/>
    <property type="match status" value="1"/>
</dbReference>
<dbReference type="PRINTS" id="PR00035">
    <property type="entry name" value="HTHGNTR"/>
</dbReference>
<evidence type="ECO:0000256" key="2">
    <source>
        <dbReference type="ARBA" id="ARBA00023125"/>
    </source>
</evidence>
<dbReference type="SUPFAM" id="SSF46785">
    <property type="entry name" value="Winged helix' DNA-binding domain"/>
    <property type="match status" value="1"/>
</dbReference>
<comment type="caution">
    <text evidence="5">The sequence shown here is derived from an EMBL/GenBank/DDBJ whole genome shotgun (WGS) entry which is preliminary data.</text>
</comment>
<evidence type="ECO:0000259" key="4">
    <source>
        <dbReference type="PROSITE" id="PS50949"/>
    </source>
</evidence>
<reference evidence="5 6" key="1">
    <citation type="submission" date="2020-07" db="EMBL/GenBank/DDBJ databases">
        <title>Roseicoccus Jingziensis gen. nov., sp. nov., isolated from coastal seawater.</title>
        <authorList>
            <person name="Feng X."/>
        </authorList>
    </citation>
    <scope>NUCLEOTIDE SEQUENCE [LARGE SCALE GENOMIC DNA]</scope>
    <source>
        <strain evidence="5 6">N1E253</strain>
    </source>
</reference>
<dbReference type="Gene3D" id="1.10.10.10">
    <property type="entry name" value="Winged helix-like DNA-binding domain superfamily/Winged helix DNA-binding domain"/>
    <property type="match status" value="1"/>
</dbReference>
<keyword evidence="1" id="KW-0805">Transcription regulation</keyword>
<accession>A0A851GM70</accession>
<dbReference type="GO" id="GO:0003677">
    <property type="term" value="F:DNA binding"/>
    <property type="evidence" value="ECO:0007669"/>
    <property type="project" value="UniProtKB-KW"/>
</dbReference>
<dbReference type="AlphaFoldDB" id="A0A851GM70"/>
<dbReference type="InterPro" id="IPR008920">
    <property type="entry name" value="TF_FadR/GntR_C"/>
</dbReference>
<dbReference type="InterPro" id="IPR000524">
    <property type="entry name" value="Tscrpt_reg_HTH_GntR"/>
</dbReference>
<dbReference type="Pfam" id="PF07729">
    <property type="entry name" value="FCD"/>
    <property type="match status" value="1"/>
</dbReference>
<feature type="domain" description="HTH gntR-type" evidence="4">
    <location>
        <begin position="13"/>
        <end position="81"/>
    </location>
</feature>
<dbReference type="InterPro" id="IPR036390">
    <property type="entry name" value="WH_DNA-bd_sf"/>
</dbReference>
<evidence type="ECO:0000256" key="3">
    <source>
        <dbReference type="ARBA" id="ARBA00023163"/>
    </source>
</evidence>
<dbReference type="SMART" id="SM00895">
    <property type="entry name" value="FCD"/>
    <property type="match status" value="1"/>
</dbReference>
<dbReference type="SUPFAM" id="SSF48008">
    <property type="entry name" value="GntR ligand-binding domain-like"/>
    <property type="match status" value="1"/>
</dbReference>
<keyword evidence="3" id="KW-0804">Transcription</keyword>
<evidence type="ECO:0000313" key="5">
    <source>
        <dbReference type="EMBL" id="NWK56245.1"/>
    </source>
</evidence>
<dbReference type="PANTHER" id="PTHR43537:SF5">
    <property type="entry name" value="UXU OPERON TRANSCRIPTIONAL REGULATOR"/>
    <property type="match status" value="1"/>
</dbReference>
<dbReference type="CDD" id="cd07377">
    <property type="entry name" value="WHTH_GntR"/>
    <property type="match status" value="1"/>
</dbReference>
<organism evidence="5 6">
    <name type="scientific">Oceaniferula marina</name>
    <dbReference type="NCBI Taxonomy" id="2748318"/>
    <lineage>
        <taxon>Bacteria</taxon>
        <taxon>Pseudomonadati</taxon>
        <taxon>Verrucomicrobiota</taxon>
        <taxon>Verrucomicrobiia</taxon>
        <taxon>Verrucomicrobiales</taxon>
        <taxon>Verrucomicrobiaceae</taxon>
        <taxon>Oceaniferula</taxon>
    </lineage>
</organism>